<keyword evidence="3" id="KW-1185">Reference proteome</keyword>
<dbReference type="EMBL" id="REGN01005052">
    <property type="protein sequence ID" value="RNA15049.1"/>
    <property type="molecule type" value="Genomic_DNA"/>
</dbReference>
<evidence type="ECO:0000256" key="1">
    <source>
        <dbReference type="SAM" id="MobiDB-lite"/>
    </source>
</evidence>
<sequence length="104" mass="11375">MNFYPRYTTFPIYRGSNKISQQSNRSDWSGGSEPHTGLNGRTDGRIAATARLACGGGLLGDLDRSNQANQPDQSSYTKITIKGHVQNVIKCSPKNVIIGIMSRM</sequence>
<protein>
    <submittedName>
        <fullName evidence="2">Uncharacterized protein</fullName>
    </submittedName>
</protein>
<evidence type="ECO:0000313" key="2">
    <source>
        <dbReference type="EMBL" id="RNA15049.1"/>
    </source>
</evidence>
<dbReference type="AlphaFoldDB" id="A0A3M7QV04"/>
<accession>A0A3M7QV04</accession>
<feature type="region of interest" description="Disordered" evidence="1">
    <location>
        <begin position="15"/>
        <end position="42"/>
    </location>
</feature>
<name>A0A3M7QV04_BRAPC</name>
<proteinExistence type="predicted"/>
<evidence type="ECO:0000313" key="3">
    <source>
        <dbReference type="Proteomes" id="UP000276133"/>
    </source>
</evidence>
<reference evidence="2 3" key="1">
    <citation type="journal article" date="2018" name="Sci. Rep.">
        <title>Genomic signatures of local adaptation to the degree of environmental predictability in rotifers.</title>
        <authorList>
            <person name="Franch-Gras L."/>
            <person name="Hahn C."/>
            <person name="Garcia-Roger E.M."/>
            <person name="Carmona M.J."/>
            <person name="Serra M."/>
            <person name="Gomez A."/>
        </authorList>
    </citation>
    <scope>NUCLEOTIDE SEQUENCE [LARGE SCALE GENOMIC DNA]</scope>
    <source>
        <strain evidence="2">HYR1</strain>
    </source>
</reference>
<organism evidence="2 3">
    <name type="scientific">Brachionus plicatilis</name>
    <name type="common">Marine rotifer</name>
    <name type="synonym">Brachionus muelleri</name>
    <dbReference type="NCBI Taxonomy" id="10195"/>
    <lineage>
        <taxon>Eukaryota</taxon>
        <taxon>Metazoa</taxon>
        <taxon>Spiralia</taxon>
        <taxon>Gnathifera</taxon>
        <taxon>Rotifera</taxon>
        <taxon>Eurotatoria</taxon>
        <taxon>Monogononta</taxon>
        <taxon>Pseudotrocha</taxon>
        <taxon>Ploima</taxon>
        <taxon>Brachionidae</taxon>
        <taxon>Brachionus</taxon>
    </lineage>
</organism>
<dbReference type="Proteomes" id="UP000276133">
    <property type="component" value="Unassembled WGS sequence"/>
</dbReference>
<comment type="caution">
    <text evidence="2">The sequence shown here is derived from an EMBL/GenBank/DDBJ whole genome shotgun (WGS) entry which is preliminary data.</text>
</comment>
<feature type="compositionally biased region" description="Polar residues" evidence="1">
    <location>
        <begin position="17"/>
        <end position="29"/>
    </location>
</feature>
<gene>
    <name evidence="2" type="ORF">BpHYR1_017359</name>
</gene>